<feature type="domain" description="Radical SAM core" evidence="5">
    <location>
        <begin position="107"/>
        <end position="246"/>
    </location>
</feature>
<keyword evidence="2" id="KW-0479">Metal-binding</keyword>
<dbReference type="AlphaFoldDB" id="A0A0J6F1I1"/>
<dbReference type="SUPFAM" id="SSF102114">
    <property type="entry name" value="Radical SAM enzymes"/>
    <property type="match status" value="1"/>
</dbReference>
<sequence length="411" mass="46466">MTLGNWLRLSPVRIRAEVCRATSCSRPSLRTASTGLPPRRRLRFEPAKIPTFADWLSKEEKEIQDANRKRRDKDLRWASDRIPKFHTVMESHQQWPLLRDTPSVLQINVGKLCNLHCRHCHVEAGPTKTKENMSLETIERCLEVLAMSPCITTVDITGGAPELNPYFQTLVREARKMGKTVIDRCNLVVLWERGQEGLVNFLAEQKVNVVASLPCYTERPTDRQRGKLVYNDSILALKALNERGFGRPSPPAGSSQDGLRLDLVYNPADHSLPPSQSNLEAEYRERLWEDHQITFTSLYTLANMPIRRFADTLLRTGNYEPYMELLANAFNPQTVDGLMCRHTVNVGWDGKLYDCDFNGALEMGTRIGGRSHLDIWEIDNLEDLRDKTIRTGLHCFGCTAGAGSSCGGSLV</sequence>
<dbReference type="EMBL" id="DS268110">
    <property type="protein sequence ID" value="KMM66721.1"/>
    <property type="molecule type" value="Genomic_DNA"/>
</dbReference>
<dbReference type="GO" id="GO:0051536">
    <property type="term" value="F:iron-sulfur cluster binding"/>
    <property type="evidence" value="ECO:0007669"/>
    <property type="project" value="UniProtKB-KW"/>
</dbReference>
<evidence type="ECO:0000259" key="5">
    <source>
        <dbReference type="Pfam" id="PF04055"/>
    </source>
</evidence>
<dbReference type="InterPro" id="IPR026351">
    <property type="entry name" value="rSAM_ArsS-like"/>
</dbReference>
<name>A0A0J6F1I1_COCPO</name>
<dbReference type="CDD" id="cd01335">
    <property type="entry name" value="Radical_SAM"/>
    <property type="match status" value="1"/>
</dbReference>
<dbReference type="InterPro" id="IPR058240">
    <property type="entry name" value="rSAM_sf"/>
</dbReference>
<dbReference type="GO" id="GO:0003824">
    <property type="term" value="F:catalytic activity"/>
    <property type="evidence" value="ECO:0007669"/>
    <property type="project" value="InterPro"/>
</dbReference>
<evidence type="ECO:0000256" key="4">
    <source>
        <dbReference type="ARBA" id="ARBA00023014"/>
    </source>
</evidence>
<dbReference type="Pfam" id="PF04055">
    <property type="entry name" value="Radical_SAM"/>
    <property type="match status" value="1"/>
</dbReference>
<dbReference type="Proteomes" id="UP000054567">
    <property type="component" value="Unassembled WGS sequence"/>
</dbReference>
<feature type="domain" description="Arsenosugar biosynthesis radical SAM protein ArsS-like C-terminal" evidence="6">
    <location>
        <begin position="272"/>
        <end position="409"/>
    </location>
</feature>
<dbReference type="InterPro" id="IPR013785">
    <property type="entry name" value="Aldolase_TIM"/>
</dbReference>
<dbReference type="PANTHER" id="PTHR43728:SF1">
    <property type="entry name" value="FE-S OXIDOREDUCTASE"/>
    <property type="match status" value="1"/>
</dbReference>
<keyword evidence="4" id="KW-0411">Iron-sulfur</keyword>
<dbReference type="SFLD" id="SFLDG01067">
    <property type="entry name" value="SPASM/twitch_domain_containing"/>
    <property type="match status" value="1"/>
</dbReference>
<protein>
    <submittedName>
        <fullName evidence="7">Radical SAM</fullName>
    </submittedName>
</protein>
<evidence type="ECO:0000256" key="2">
    <source>
        <dbReference type="ARBA" id="ARBA00022723"/>
    </source>
</evidence>
<dbReference type="OrthoDB" id="418407at2759"/>
<dbReference type="GO" id="GO:0046872">
    <property type="term" value="F:metal ion binding"/>
    <property type="evidence" value="ECO:0007669"/>
    <property type="project" value="UniProtKB-KW"/>
</dbReference>
<reference evidence="7 8" key="1">
    <citation type="submission" date="2007-06" db="EMBL/GenBank/DDBJ databases">
        <title>The Genome Sequence of Coccidioides posadasii RMSCC_3488.</title>
        <authorList>
            <consortium name="Coccidioides Genome Resources Consortium"/>
            <consortium name="The Broad Institute Genome Sequencing Platform"/>
            <person name="Henn M.R."/>
            <person name="Sykes S."/>
            <person name="Young S."/>
            <person name="Jaffe D."/>
            <person name="Berlin A."/>
            <person name="Alvarez P."/>
            <person name="Butler J."/>
            <person name="Gnerre S."/>
            <person name="Grabherr M."/>
            <person name="Mauceli E."/>
            <person name="Brockman W."/>
            <person name="Kodira C."/>
            <person name="Alvarado L."/>
            <person name="Zeng Q."/>
            <person name="Crawford M."/>
            <person name="Antoine C."/>
            <person name="Devon K."/>
            <person name="Galgiani J."/>
            <person name="Orsborn K."/>
            <person name="Lewis M.L."/>
            <person name="Nusbaum C."/>
            <person name="Galagan J."/>
            <person name="Birren B."/>
        </authorList>
    </citation>
    <scope>NUCLEOTIDE SEQUENCE [LARGE SCALE GENOMIC DNA]</scope>
    <source>
        <strain evidence="7 8">RMSCC 3488</strain>
    </source>
</reference>
<evidence type="ECO:0000256" key="3">
    <source>
        <dbReference type="ARBA" id="ARBA00023004"/>
    </source>
</evidence>
<proteinExistence type="predicted"/>
<evidence type="ECO:0000313" key="8">
    <source>
        <dbReference type="Proteomes" id="UP000054567"/>
    </source>
</evidence>
<dbReference type="Pfam" id="PF12345">
    <property type="entry name" value="DUF3641"/>
    <property type="match status" value="1"/>
</dbReference>
<gene>
    <name evidence="7" type="ORF">CPAG_03059</name>
</gene>
<evidence type="ECO:0000256" key="1">
    <source>
        <dbReference type="ARBA" id="ARBA00022691"/>
    </source>
</evidence>
<accession>A0A0J6F1I1</accession>
<reference evidence="8" key="3">
    <citation type="journal article" date="2010" name="Genome Res.">
        <title>Population genomic sequencing of Coccidioides fungi reveals recent hybridization and transposon control.</title>
        <authorList>
            <person name="Neafsey D.E."/>
            <person name="Barker B.M."/>
            <person name="Sharpton T.J."/>
            <person name="Stajich J.E."/>
            <person name="Park D.J."/>
            <person name="Whiston E."/>
            <person name="Hung C.-Y."/>
            <person name="McMahan C."/>
            <person name="White J."/>
            <person name="Sykes S."/>
            <person name="Heiman D."/>
            <person name="Young S."/>
            <person name="Zeng Q."/>
            <person name="Abouelleil A."/>
            <person name="Aftuck L."/>
            <person name="Bessette D."/>
            <person name="Brown A."/>
            <person name="FitzGerald M."/>
            <person name="Lui A."/>
            <person name="Macdonald J.P."/>
            <person name="Priest M."/>
            <person name="Orbach M.J."/>
            <person name="Galgiani J.N."/>
            <person name="Kirkland T.N."/>
            <person name="Cole G.T."/>
            <person name="Birren B.W."/>
            <person name="Henn M.R."/>
            <person name="Taylor J.W."/>
            <person name="Rounsley S.D."/>
        </authorList>
    </citation>
    <scope>NUCLEOTIDE SEQUENCE [LARGE SCALE GENOMIC DNA]</scope>
    <source>
        <strain evidence="8">RMSCC 3488</strain>
    </source>
</reference>
<evidence type="ECO:0000313" key="7">
    <source>
        <dbReference type="EMBL" id="KMM66721.1"/>
    </source>
</evidence>
<dbReference type="NCBIfam" id="TIGR04167">
    <property type="entry name" value="rSAM_SeCys"/>
    <property type="match status" value="1"/>
</dbReference>
<keyword evidence="1" id="KW-0949">S-adenosyl-L-methionine</keyword>
<dbReference type="InterPro" id="IPR007197">
    <property type="entry name" value="rSAM"/>
</dbReference>
<dbReference type="Gene3D" id="3.20.20.70">
    <property type="entry name" value="Aldolase class I"/>
    <property type="match status" value="1"/>
</dbReference>
<dbReference type="VEuPathDB" id="FungiDB:CPAG_03059"/>
<reference evidence="8" key="2">
    <citation type="journal article" date="2009" name="Genome Res.">
        <title>Comparative genomic analyses of the human fungal pathogens Coccidioides and their relatives.</title>
        <authorList>
            <person name="Sharpton T.J."/>
            <person name="Stajich J.E."/>
            <person name="Rounsley S.D."/>
            <person name="Gardner M.J."/>
            <person name="Wortman J.R."/>
            <person name="Jordar V.S."/>
            <person name="Maiti R."/>
            <person name="Kodira C.D."/>
            <person name="Neafsey D.E."/>
            <person name="Zeng Q."/>
            <person name="Hung C.-Y."/>
            <person name="McMahan C."/>
            <person name="Muszewska A."/>
            <person name="Grynberg M."/>
            <person name="Mandel M.A."/>
            <person name="Kellner E.M."/>
            <person name="Barker B.M."/>
            <person name="Galgiani J.N."/>
            <person name="Orbach M.J."/>
            <person name="Kirkland T.N."/>
            <person name="Cole G.T."/>
            <person name="Henn M.R."/>
            <person name="Birren B.W."/>
            <person name="Taylor J.W."/>
        </authorList>
    </citation>
    <scope>NUCLEOTIDE SEQUENCE [LARGE SCALE GENOMIC DNA]</scope>
    <source>
        <strain evidence="8">RMSCC 3488</strain>
    </source>
</reference>
<dbReference type="SFLD" id="SFLDS00029">
    <property type="entry name" value="Radical_SAM"/>
    <property type="match status" value="1"/>
</dbReference>
<dbReference type="InterPro" id="IPR024521">
    <property type="entry name" value="ArsS-like_C"/>
</dbReference>
<evidence type="ECO:0000259" key="6">
    <source>
        <dbReference type="Pfam" id="PF12345"/>
    </source>
</evidence>
<organism evidence="7 8">
    <name type="scientific">Coccidioides posadasii RMSCC 3488</name>
    <dbReference type="NCBI Taxonomy" id="454284"/>
    <lineage>
        <taxon>Eukaryota</taxon>
        <taxon>Fungi</taxon>
        <taxon>Dikarya</taxon>
        <taxon>Ascomycota</taxon>
        <taxon>Pezizomycotina</taxon>
        <taxon>Eurotiomycetes</taxon>
        <taxon>Eurotiomycetidae</taxon>
        <taxon>Onygenales</taxon>
        <taxon>Onygenaceae</taxon>
        <taxon>Coccidioides</taxon>
    </lineage>
</organism>
<dbReference type="PANTHER" id="PTHR43728">
    <property type="entry name" value="SLR0304 PROTEIN"/>
    <property type="match status" value="1"/>
</dbReference>
<keyword evidence="3" id="KW-0408">Iron</keyword>